<protein>
    <submittedName>
        <fullName evidence="3">Uncharacterized protein</fullName>
    </submittedName>
</protein>
<gene>
    <name evidence="3" type="ORF">A4X03_0g1444</name>
    <name evidence="2" type="ORF">JKIAZH3_G8876</name>
</gene>
<evidence type="ECO:0000313" key="2">
    <source>
        <dbReference type="EMBL" id="CAD6935185.1"/>
    </source>
</evidence>
<evidence type="ECO:0000313" key="5">
    <source>
        <dbReference type="Proteomes" id="UP000836402"/>
    </source>
</evidence>
<accession>A0A177UN39</accession>
<evidence type="ECO:0000256" key="1">
    <source>
        <dbReference type="SAM" id="SignalP"/>
    </source>
</evidence>
<keyword evidence="5" id="KW-1185">Reference proteome</keyword>
<feature type="chain" id="PRO_5044550192" evidence="1">
    <location>
        <begin position="24"/>
        <end position="218"/>
    </location>
</feature>
<proteinExistence type="predicted"/>
<keyword evidence="1" id="KW-0732">Signal</keyword>
<evidence type="ECO:0000313" key="3">
    <source>
        <dbReference type="EMBL" id="KAE8263752.1"/>
    </source>
</evidence>
<dbReference type="Proteomes" id="UP000836402">
    <property type="component" value="Unassembled WGS sequence"/>
</dbReference>
<organism evidence="3 4">
    <name type="scientific">Tilletia caries</name>
    <name type="common">wheat bunt fungus</name>
    <dbReference type="NCBI Taxonomy" id="13290"/>
    <lineage>
        <taxon>Eukaryota</taxon>
        <taxon>Fungi</taxon>
        <taxon>Dikarya</taxon>
        <taxon>Basidiomycota</taxon>
        <taxon>Ustilaginomycotina</taxon>
        <taxon>Exobasidiomycetes</taxon>
        <taxon>Tilletiales</taxon>
        <taxon>Tilletiaceae</taxon>
        <taxon>Tilletia</taxon>
    </lineage>
</organism>
<reference evidence="3" key="1">
    <citation type="submission" date="2016-04" db="EMBL/GenBank/DDBJ databases">
        <authorList>
            <person name="Nguyen H.D."/>
            <person name="Kesanakurti P."/>
            <person name="Cullis J."/>
            <person name="Levesque C.A."/>
            <person name="Hambleton S."/>
        </authorList>
    </citation>
    <scope>NUCLEOTIDE SEQUENCE</scope>
    <source>
        <strain evidence="3">DAOMC 238032</strain>
    </source>
</reference>
<reference evidence="2" key="3">
    <citation type="submission" date="2020-10" db="EMBL/GenBank/DDBJ databases">
        <authorList>
            <person name="Sedaghatjoo S."/>
        </authorList>
    </citation>
    <scope>NUCLEOTIDE SEQUENCE</scope>
    <source>
        <strain evidence="2">AZH3</strain>
    </source>
</reference>
<name>A0A177UN39_9BASI</name>
<reference evidence="3" key="2">
    <citation type="journal article" date="2019" name="IMA Fungus">
        <title>Genome sequencing and comparison of five Tilletia species to identify candidate genes for the detection of regulated species infecting wheat.</title>
        <authorList>
            <person name="Nguyen H.D.T."/>
            <person name="Sultana T."/>
            <person name="Kesanakurti P."/>
            <person name="Hambleton S."/>
        </authorList>
    </citation>
    <scope>NUCLEOTIDE SEQUENCE</scope>
    <source>
        <strain evidence="3">DAOMC 238032</strain>
    </source>
</reference>
<sequence>MQLSTIITVAAFVTLNMALGTNALPATSAATSSSNSKFVCDKAATWRDSRLSIRSLSTDAKTQSVNGFTDHNSRGRLAIASAPSYTADWRFYTCKGPGVPTSSQSNGAGDLVYGRLYSNGTGLCASVDSFPATSERQVIWEKVCATDATKATKQLFSYSPSNKELLFVGELPTNGSKGVYVIDTHVNNYIPDYPTTEIAVRHTNTYSGKHYILKRVPS</sequence>
<dbReference type="Proteomes" id="UP000077671">
    <property type="component" value="Unassembled WGS sequence"/>
</dbReference>
<comment type="caution">
    <text evidence="3">The sequence shown here is derived from an EMBL/GenBank/DDBJ whole genome shotgun (WGS) entry which is preliminary data.</text>
</comment>
<dbReference type="EMBL" id="LWDD02000117">
    <property type="protein sequence ID" value="KAE8263752.1"/>
    <property type="molecule type" value="Genomic_DNA"/>
</dbReference>
<dbReference type="AlphaFoldDB" id="A0A177UN39"/>
<dbReference type="EMBL" id="CAJHJG010003752">
    <property type="protein sequence ID" value="CAD6935185.1"/>
    <property type="molecule type" value="Genomic_DNA"/>
</dbReference>
<feature type="signal peptide" evidence="1">
    <location>
        <begin position="1"/>
        <end position="23"/>
    </location>
</feature>
<evidence type="ECO:0000313" key="4">
    <source>
        <dbReference type="Proteomes" id="UP000077671"/>
    </source>
</evidence>